<dbReference type="EMBL" id="CAXAMN010022062">
    <property type="protein sequence ID" value="CAK9066032.1"/>
    <property type="molecule type" value="Genomic_DNA"/>
</dbReference>
<evidence type="ECO:0000313" key="4">
    <source>
        <dbReference type="Proteomes" id="UP001642484"/>
    </source>
</evidence>
<name>A0ABP0NQ81_9DINO</name>
<proteinExistence type="predicted"/>
<feature type="transmembrane region" description="Helical" evidence="1">
    <location>
        <begin position="32"/>
        <end position="50"/>
    </location>
</feature>
<evidence type="ECO:0000313" key="2">
    <source>
        <dbReference type="EMBL" id="CAK9065938.1"/>
    </source>
</evidence>
<keyword evidence="4" id="KW-1185">Reference proteome</keyword>
<dbReference type="Proteomes" id="UP001642484">
    <property type="component" value="Unassembled WGS sequence"/>
</dbReference>
<keyword evidence="1" id="KW-0472">Membrane</keyword>
<sequence>MEVPDWLMHALGADPKSGGDVNNSVLDFSLDLHILAGAIFGSALFYVGLFS</sequence>
<reference evidence="2 4" key="1">
    <citation type="submission" date="2024-02" db="EMBL/GenBank/DDBJ databases">
        <authorList>
            <person name="Chen Y."/>
            <person name="Shah S."/>
            <person name="Dougan E. K."/>
            <person name="Thang M."/>
            <person name="Chan C."/>
        </authorList>
    </citation>
    <scope>NUCLEOTIDE SEQUENCE [LARGE SCALE GENOMIC DNA]</scope>
</reference>
<comment type="caution">
    <text evidence="2">The sequence shown here is derived from an EMBL/GenBank/DDBJ whole genome shotgun (WGS) entry which is preliminary data.</text>
</comment>
<dbReference type="EMBL" id="CAXAMN010022051">
    <property type="protein sequence ID" value="CAK9065938.1"/>
    <property type="molecule type" value="Genomic_DNA"/>
</dbReference>
<keyword evidence="1" id="KW-0812">Transmembrane</keyword>
<keyword evidence="1" id="KW-1133">Transmembrane helix</keyword>
<organism evidence="2 4">
    <name type="scientific">Durusdinium trenchii</name>
    <dbReference type="NCBI Taxonomy" id="1381693"/>
    <lineage>
        <taxon>Eukaryota</taxon>
        <taxon>Sar</taxon>
        <taxon>Alveolata</taxon>
        <taxon>Dinophyceae</taxon>
        <taxon>Suessiales</taxon>
        <taxon>Symbiodiniaceae</taxon>
        <taxon>Durusdinium</taxon>
    </lineage>
</organism>
<protein>
    <submittedName>
        <fullName evidence="2">Uncharacterized protein</fullName>
    </submittedName>
</protein>
<evidence type="ECO:0000313" key="3">
    <source>
        <dbReference type="EMBL" id="CAK9066032.1"/>
    </source>
</evidence>
<accession>A0ABP0NQ81</accession>
<evidence type="ECO:0000256" key="1">
    <source>
        <dbReference type="SAM" id="Phobius"/>
    </source>
</evidence>
<gene>
    <name evidence="2" type="ORF">CCMP2556_LOCUS32381</name>
    <name evidence="3" type="ORF">CCMP2556_LOCUS32420</name>
</gene>